<sequence length="102" mass="11489">MLFPLVTQLTGSTSLAVDQWPTHHWPLTSSILSTDWNDEGELKLASTATLPCKQLRLSFQFSLDSWAADFYACLFFYLVQVIVGVSVNLQFISTVKDRTNLC</sequence>
<name>A0AAV4AFU0_9GAST</name>
<keyword evidence="1" id="KW-0812">Transmembrane</keyword>
<comment type="caution">
    <text evidence="2">The sequence shown here is derived from an EMBL/GenBank/DDBJ whole genome shotgun (WGS) entry which is preliminary data.</text>
</comment>
<dbReference type="AlphaFoldDB" id="A0AAV4AFU0"/>
<gene>
    <name evidence="2" type="ORF">PoB_003368100</name>
</gene>
<reference evidence="2 3" key="1">
    <citation type="journal article" date="2021" name="Elife">
        <title>Chloroplast acquisition without the gene transfer in kleptoplastic sea slugs, Plakobranchus ocellatus.</title>
        <authorList>
            <person name="Maeda T."/>
            <person name="Takahashi S."/>
            <person name="Yoshida T."/>
            <person name="Shimamura S."/>
            <person name="Takaki Y."/>
            <person name="Nagai Y."/>
            <person name="Toyoda A."/>
            <person name="Suzuki Y."/>
            <person name="Arimoto A."/>
            <person name="Ishii H."/>
            <person name="Satoh N."/>
            <person name="Nishiyama T."/>
            <person name="Hasebe M."/>
            <person name="Maruyama T."/>
            <person name="Minagawa J."/>
            <person name="Obokata J."/>
            <person name="Shigenobu S."/>
        </authorList>
    </citation>
    <scope>NUCLEOTIDE SEQUENCE [LARGE SCALE GENOMIC DNA]</scope>
</reference>
<dbReference type="Proteomes" id="UP000735302">
    <property type="component" value="Unassembled WGS sequence"/>
</dbReference>
<protein>
    <submittedName>
        <fullName evidence="2">Uncharacterized protein</fullName>
    </submittedName>
</protein>
<accession>A0AAV4AFU0</accession>
<evidence type="ECO:0000313" key="2">
    <source>
        <dbReference type="EMBL" id="GFO07176.1"/>
    </source>
</evidence>
<proteinExistence type="predicted"/>
<dbReference type="EMBL" id="BLXT01003842">
    <property type="protein sequence ID" value="GFO07176.1"/>
    <property type="molecule type" value="Genomic_DNA"/>
</dbReference>
<evidence type="ECO:0000256" key="1">
    <source>
        <dbReference type="SAM" id="Phobius"/>
    </source>
</evidence>
<keyword evidence="1" id="KW-1133">Transmembrane helix</keyword>
<feature type="transmembrane region" description="Helical" evidence="1">
    <location>
        <begin position="66"/>
        <end position="89"/>
    </location>
</feature>
<evidence type="ECO:0000313" key="3">
    <source>
        <dbReference type="Proteomes" id="UP000735302"/>
    </source>
</evidence>
<organism evidence="2 3">
    <name type="scientific">Plakobranchus ocellatus</name>
    <dbReference type="NCBI Taxonomy" id="259542"/>
    <lineage>
        <taxon>Eukaryota</taxon>
        <taxon>Metazoa</taxon>
        <taxon>Spiralia</taxon>
        <taxon>Lophotrochozoa</taxon>
        <taxon>Mollusca</taxon>
        <taxon>Gastropoda</taxon>
        <taxon>Heterobranchia</taxon>
        <taxon>Euthyneura</taxon>
        <taxon>Panpulmonata</taxon>
        <taxon>Sacoglossa</taxon>
        <taxon>Placobranchoidea</taxon>
        <taxon>Plakobranchidae</taxon>
        <taxon>Plakobranchus</taxon>
    </lineage>
</organism>
<keyword evidence="1" id="KW-0472">Membrane</keyword>
<keyword evidence="3" id="KW-1185">Reference proteome</keyword>